<evidence type="ECO:0000313" key="2">
    <source>
        <dbReference type="Proteomes" id="UP000320012"/>
    </source>
</evidence>
<name>A0A9Q8JGH9_9LACO</name>
<comment type="caution">
    <text evidence="1">The sequence shown here is derived from an EMBL/GenBank/DDBJ whole genome shotgun (WGS) entry which is preliminary data.</text>
</comment>
<dbReference type="Proteomes" id="UP000320012">
    <property type="component" value="Unassembled WGS sequence"/>
</dbReference>
<dbReference type="EMBL" id="VNHC01000002">
    <property type="protein sequence ID" value="TVV26899.1"/>
    <property type="molecule type" value="Genomic_DNA"/>
</dbReference>
<organism evidence="1 2">
    <name type="scientific">Weissella cibaria</name>
    <dbReference type="NCBI Taxonomy" id="137591"/>
    <lineage>
        <taxon>Bacteria</taxon>
        <taxon>Bacillati</taxon>
        <taxon>Bacillota</taxon>
        <taxon>Bacilli</taxon>
        <taxon>Lactobacillales</taxon>
        <taxon>Lactobacillaceae</taxon>
        <taxon>Weissella</taxon>
    </lineage>
</organism>
<dbReference type="AlphaFoldDB" id="A0A9Q8JGH9"/>
<reference evidence="1 2" key="1">
    <citation type="submission" date="2019-07" db="EMBL/GenBank/DDBJ databases">
        <title>Genome sequence of Weissella cibaria GK1.</title>
        <authorList>
            <person name="Choi H.-J."/>
        </authorList>
    </citation>
    <scope>NUCLEOTIDE SEQUENCE [LARGE SCALE GENOMIC DNA]</scope>
    <source>
        <strain evidence="1 2">GK1</strain>
    </source>
</reference>
<accession>A0A9Q8JGH9</accession>
<sequence>MKIQGIGWYRLLELGVPIVRVTELSERYNSFSEYMRETKNDQALVNVDTIFLLVPFGMSIGVANKLYKLGITTVRISLRKKSKKIIESQPAAYTEKMIHELYVSREQFRKWWKNDAFQEITCFYRNISNQTRLNVKYKREVRDTILFLNKHFDGSIDVVK</sequence>
<gene>
    <name evidence="1" type="ORF">FO435_02850</name>
</gene>
<dbReference type="RefSeq" id="WP_145463542.1">
    <property type="nucleotide sequence ID" value="NZ_JADMQK010000015.1"/>
</dbReference>
<evidence type="ECO:0000313" key="1">
    <source>
        <dbReference type="EMBL" id="TVV26899.1"/>
    </source>
</evidence>
<proteinExistence type="predicted"/>
<protein>
    <submittedName>
        <fullName evidence="1">Uncharacterized protein</fullName>
    </submittedName>
</protein>